<dbReference type="EMBL" id="CP104970">
    <property type="protein sequence ID" value="UXN57565.1"/>
    <property type="molecule type" value="Genomic_DNA"/>
</dbReference>
<geneLocation type="plasmid" evidence="1 2">
    <name>p_unnamed3</name>
</geneLocation>
<organism evidence="1 2">
    <name type="scientific">Phyllobacterium zundukense</name>
    <dbReference type="NCBI Taxonomy" id="1867719"/>
    <lineage>
        <taxon>Bacteria</taxon>
        <taxon>Pseudomonadati</taxon>
        <taxon>Pseudomonadota</taxon>
        <taxon>Alphaproteobacteria</taxon>
        <taxon>Hyphomicrobiales</taxon>
        <taxon>Phyllobacteriaceae</taxon>
        <taxon>Phyllobacterium</taxon>
    </lineage>
</organism>
<dbReference type="Proteomes" id="UP001061991">
    <property type="component" value="Plasmid p_unnamed3"/>
</dbReference>
<protein>
    <submittedName>
        <fullName evidence="1">Uncharacterized protein</fullName>
    </submittedName>
</protein>
<keyword evidence="2" id="KW-1185">Reference proteome</keyword>
<sequence>MASRSDNGALGDIKEPMSALRRAWSIGAELDNLRAAIHHEKY</sequence>
<name>A0ACD4CVE7_9HYPH</name>
<reference evidence="1" key="1">
    <citation type="submission" date="2022-09" db="EMBL/GenBank/DDBJ databases">
        <title>Interaction between co-microsymbionts with complementary sets of symbiotic genes in legume-rhizobium systems.</title>
        <authorList>
            <person name="Safronova V."/>
            <person name="Sazanova A."/>
            <person name="Afonin A."/>
            <person name="Chirak E."/>
        </authorList>
    </citation>
    <scope>NUCLEOTIDE SEQUENCE</scope>
    <source>
        <strain evidence="1">A18/3m</strain>
    </source>
</reference>
<gene>
    <name evidence="1" type="ORF">N8E88_04380</name>
</gene>
<proteinExistence type="predicted"/>
<evidence type="ECO:0000313" key="2">
    <source>
        <dbReference type="Proteomes" id="UP001061991"/>
    </source>
</evidence>
<accession>A0ACD4CVE7</accession>
<keyword evidence="1" id="KW-0614">Plasmid</keyword>
<evidence type="ECO:0000313" key="1">
    <source>
        <dbReference type="EMBL" id="UXN57565.1"/>
    </source>
</evidence>